<feature type="transmembrane region" description="Helical" evidence="1">
    <location>
        <begin position="12"/>
        <end position="33"/>
    </location>
</feature>
<feature type="transmembrane region" description="Helical" evidence="1">
    <location>
        <begin position="53"/>
        <end position="72"/>
    </location>
</feature>
<reference evidence="2 3" key="1">
    <citation type="submission" date="2015-12" db="EMBL/GenBank/DDBJ databases">
        <title>Haloferax profundi sp. nov. isolated from the Discovery deep brine-seawater interface in the Red Sea.</title>
        <authorList>
            <person name="Zhang G."/>
            <person name="Stingl U."/>
            <person name="Rashid M."/>
        </authorList>
    </citation>
    <scope>NUCLEOTIDE SEQUENCE [LARGE SCALE GENOMIC DNA]</scope>
    <source>
        <strain evidence="2 3">SB29</strain>
    </source>
</reference>
<dbReference type="Proteomes" id="UP000053157">
    <property type="component" value="Unassembled WGS sequence"/>
</dbReference>
<evidence type="ECO:0000256" key="1">
    <source>
        <dbReference type="SAM" id="Phobius"/>
    </source>
</evidence>
<evidence type="ECO:0000313" key="2">
    <source>
        <dbReference type="EMBL" id="KTG29493.1"/>
    </source>
</evidence>
<proteinExistence type="predicted"/>
<organism evidence="2 3">
    <name type="scientific">Haloferax profundi</name>
    <dbReference type="NCBI Taxonomy" id="1544718"/>
    <lineage>
        <taxon>Archaea</taxon>
        <taxon>Methanobacteriati</taxon>
        <taxon>Methanobacteriota</taxon>
        <taxon>Stenosarchaea group</taxon>
        <taxon>Halobacteria</taxon>
        <taxon>Halobacteriales</taxon>
        <taxon>Haloferacaceae</taxon>
        <taxon>Haloferax</taxon>
    </lineage>
</organism>
<dbReference type="OrthoDB" id="293042at2157"/>
<keyword evidence="3" id="KW-1185">Reference proteome</keyword>
<name>A0A0W1SSN1_9EURY</name>
<keyword evidence="1" id="KW-0472">Membrane</keyword>
<evidence type="ECO:0000313" key="3">
    <source>
        <dbReference type="Proteomes" id="UP000053157"/>
    </source>
</evidence>
<gene>
    <name evidence="2" type="ORF">AUR66_10070</name>
</gene>
<keyword evidence="1" id="KW-1133">Transmembrane helix</keyword>
<sequence>MPDRREDETMTIFADLAFVVFGVVLFVFAEDMLFARRFGPITDGARSSETGGYAFRFLGLVFVAVGVAKLLGF</sequence>
<dbReference type="AlphaFoldDB" id="A0A0W1SSN1"/>
<dbReference type="RefSeq" id="WP_058571405.1">
    <property type="nucleotide sequence ID" value="NZ_LOPV01000097.1"/>
</dbReference>
<comment type="caution">
    <text evidence="2">The sequence shown here is derived from an EMBL/GenBank/DDBJ whole genome shotgun (WGS) entry which is preliminary data.</text>
</comment>
<accession>A0A0W1SSN1</accession>
<dbReference type="EMBL" id="LOPV01000097">
    <property type="protein sequence ID" value="KTG29493.1"/>
    <property type="molecule type" value="Genomic_DNA"/>
</dbReference>
<protein>
    <submittedName>
        <fullName evidence="2">Uncharacterized protein</fullName>
    </submittedName>
</protein>
<keyword evidence="1" id="KW-0812">Transmembrane</keyword>